<dbReference type="AlphaFoldDB" id="A0A9X2K2R7"/>
<comment type="caution">
    <text evidence="3">The sequence shown here is derived from an EMBL/GenBank/DDBJ whole genome shotgun (WGS) entry which is preliminary data.</text>
</comment>
<dbReference type="GO" id="GO:0008194">
    <property type="term" value="F:UDP-glycosyltransferase activity"/>
    <property type="evidence" value="ECO:0007669"/>
    <property type="project" value="InterPro"/>
</dbReference>
<dbReference type="Proteomes" id="UP001139648">
    <property type="component" value="Unassembled WGS sequence"/>
</dbReference>
<sequence>MLQGFSTHVLPDGLDYPPWAHTTGFWFVLAPAGWAPSPELAAFLAAGDRPVYIGFGSMAGNDPERVGRVVAEAVRLAGVRAMLASGWGGLRVDDLPDNVFLLEQAPHGWLFPRMAAIVHHGGSGTTGAALAAGRPQVVCPFVADQPFWAARVHAAGVAPPPQPQRRPHRRRARRRHPPGPGPGGERRTPGTPHPGRGPADAVGAFGQDVPHAFGDLFLVRLVVAEVRVVGEQPPLAARHGHRVPCCRSRRSRPASAPAWYGRRPARR</sequence>
<dbReference type="EMBL" id="JAMZEB010000002">
    <property type="protein sequence ID" value="MCP2358283.1"/>
    <property type="molecule type" value="Genomic_DNA"/>
</dbReference>
<dbReference type="InterPro" id="IPR010610">
    <property type="entry name" value="EryCIII-like_C"/>
</dbReference>
<feature type="region of interest" description="Disordered" evidence="1">
    <location>
        <begin position="246"/>
        <end position="267"/>
    </location>
</feature>
<dbReference type="InterPro" id="IPR002213">
    <property type="entry name" value="UDP_glucos_trans"/>
</dbReference>
<feature type="compositionally biased region" description="Basic residues" evidence="1">
    <location>
        <begin position="165"/>
        <end position="177"/>
    </location>
</feature>
<organism evidence="3 4">
    <name type="scientific">Nonomuraea thailandensis</name>
    <dbReference type="NCBI Taxonomy" id="1188745"/>
    <lineage>
        <taxon>Bacteria</taxon>
        <taxon>Bacillati</taxon>
        <taxon>Actinomycetota</taxon>
        <taxon>Actinomycetes</taxon>
        <taxon>Streptosporangiales</taxon>
        <taxon>Streptosporangiaceae</taxon>
        <taxon>Nonomuraea</taxon>
    </lineage>
</organism>
<proteinExistence type="predicted"/>
<feature type="compositionally biased region" description="Low complexity" evidence="1">
    <location>
        <begin position="189"/>
        <end position="199"/>
    </location>
</feature>
<evidence type="ECO:0000259" key="2">
    <source>
        <dbReference type="Pfam" id="PF06722"/>
    </source>
</evidence>
<evidence type="ECO:0000313" key="3">
    <source>
        <dbReference type="EMBL" id="MCP2358283.1"/>
    </source>
</evidence>
<reference evidence="3" key="1">
    <citation type="submission" date="2022-06" db="EMBL/GenBank/DDBJ databases">
        <title>Sequencing the genomes of 1000 actinobacteria strains.</title>
        <authorList>
            <person name="Klenk H.-P."/>
        </authorList>
    </citation>
    <scope>NUCLEOTIDE SEQUENCE</scope>
    <source>
        <strain evidence="3">DSM 46694</strain>
    </source>
</reference>
<dbReference type="CDD" id="cd03784">
    <property type="entry name" value="GT1_Gtf-like"/>
    <property type="match status" value="1"/>
</dbReference>
<dbReference type="FunFam" id="3.40.50.2000:FF:000009">
    <property type="entry name" value="Sterol 3-beta-glucosyltransferase UGT80A2"/>
    <property type="match status" value="1"/>
</dbReference>
<dbReference type="SUPFAM" id="SSF53756">
    <property type="entry name" value="UDP-Glycosyltransferase/glycogen phosphorylase"/>
    <property type="match status" value="1"/>
</dbReference>
<dbReference type="GO" id="GO:0016758">
    <property type="term" value="F:hexosyltransferase activity"/>
    <property type="evidence" value="ECO:0007669"/>
    <property type="project" value="UniProtKB-ARBA"/>
</dbReference>
<keyword evidence="4" id="KW-1185">Reference proteome</keyword>
<dbReference type="PANTHER" id="PTHR48050">
    <property type="entry name" value="STEROL 3-BETA-GLUCOSYLTRANSFERASE"/>
    <property type="match status" value="1"/>
</dbReference>
<gene>
    <name evidence="3" type="ORF">HD597_005303</name>
</gene>
<dbReference type="InterPro" id="IPR050426">
    <property type="entry name" value="Glycosyltransferase_28"/>
</dbReference>
<dbReference type="Gene3D" id="3.40.50.2000">
    <property type="entry name" value="Glycogen Phosphorylase B"/>
    <property type="match status" value="1"/>
</dbReference>
<feature type="region of interest" description="Disordered" evidence="1">
    <location>
        <begin position="155"/>
        <end position="203"/>
    </location>
</feature>
<protein>
    <recommendedName>
        <fullName evidence="2">Erythromycin biosynthesis protein CIII-like C-terminal domain-containing protein</fullName>
    </recommendedName>
</protein>
<evidence type="ECO:0000256" key="1">
    <source>
        <dbReference type="SAM" id="MobiDB-lite"/>
    </source>
</evidence>
<accession>A0A9X2K2R7</accession>
<dbReference type="GO" id="GO:0017000">
    <property type="term" value="P:antibiotic biosynthetic process"/>
    <property type="evidence" value="ECO:0007669"/>
    <property type="project" value="UniProtKB-ARBA"/>
</dbReference>
<name>A0A9X2K2R7_9ACTN</name>
<dbReference type="Pfam" id="PF06722">
    <property type="entry name" value="EryCIII-like_C"/>
    <property type="match status" value="1"/>
</dbReference>
<dbReference type="RefSeq" id="WP_308210699.1">
    <property type="nucleotide sequence ID" value="NZ_BAABKA010000065.1"/>
</dbReference>
<evidence type="ECO:0000313" key="4">
    <source>
        <dbReference type="Proteomes" id="UP001139648"/>
    </source>
</evidence>
<dbReference type="PANTHER" id="PTHR48050:SF13">
    <property type="entry name" value="STEROL 3-BETA-GLUCOSYLTRANSFERASE UGT80A2"/>
    <property type="match status" value="1"/>
</dbReference>
<feature type="domain" description="Erythromycin biosynthesis protein CIII-like C-terminal" evidence="2">
    <location>
        <begin position="92"/>
        <end position="158"/>
    </location>
</feature>